<sequence>MREEKLLIIILVIIGIIGILGVGITLNLEGQDISLSSSPINVKSYNAELILDKNISLKETYNYQINENNRYRMLYRDWKKPLICKCDIPKVGIYSNNPFINNTDDDISSPHITVINLSASNNKLIGYVVNYRGILYANTKSSEDITKLQDLIFQYHVINEVGFYNPNRYSSGDYSTSYLFNIYPPIEYDNHTSHLNLKLADEHFPYKNVNIYIVDKNNDILNLFVHPVGFKVSKTYDGYIITGHSPKNGLIELEMLLKPNAITGYYKHVNNVKEKTLSANNFYFLINNILSIIKYLFALIIIIFPLIAYIIYNKYGVEKNYIVPEYLSYVPNKNRKPWIVNLIFNGKFGKFGKEGFYATLLYLHDKKYVKILPGESNKDINIKILNKDLSNLDYYEKKVMDFLIRYSTNNIFKPSTIEKMASDYKYHKDSTGAQRLWNEVNGIIYTPTYRNYVSEYISNTGNYIIWALLACSIIVALVFFGLSFSENYNILYPDIPNISHLSLVWVIQCIVLLIAPKPLFGRWKNDYYKEKLEWDAFKNFLSNIAMIKKYGIQDINMWKDWLIYGTALGVGKNVEKALKSLDIELPENVQEMVYYYPMMYYSFGSMYSSVNMAYTATTNPSGGTTGFGGGGFGAGGGFGGGGAGAR</sequence>
<protein>
    <recommendedName>
        <fullName evidence="6">DUF2207 domain-containing protein</fullName>
    </recommendedName>
</protein>
<feature type="domain" description="Predicted membrane protein YciQ-like C-terminal" evidence="3">
    <location>
        <begin position="324"/>
        <end position="578"/>
    </location>
</feature>
<dbReference type="STRING" id="647113.Metok_0243"/>
<keyword evidence="5" id="KW-1185">Reference proteome</keyword>
<dbReference type="RefSeq" id="WP_013866422.1">
    <property type="nucleotide sequence ID" value="NC_015636.1"/>
</dbReference>
<evidence type="ECO:0000259" key="2">
    <source>
        <dbReference type="Pfam" id="PF09972"/>
    </source>
</evidence>
<evidence type="ECO:0000256" key="1">
    <source>
        <dbReference type="SAM" id="Phobius"/>
    </source>
</evidence>
<evidence type="ECO:0008006" key="6">
    <source>
        <dbReference type="Google" id="ProtNLM"/>
    </source>
</evidence>
<feature type="transmembrane region" description="Helical" evidence="1">
    <location>
        <begin position="7"/>
        <end position="28"/>
    </location>
</feature>
<feature type="transmembrane region" description="Helical" evidence="1">
    <location>
        <begin position="292"/>
        <end position="312"/>
    </location>
</feature>
<keyword evidence="1" id="KW-0812">Transmembrane</keyword>
<reference evidence="4" key="1">
    <citation type="submission" date="2011-05" db="EMBL/GenBank/DDBJ databases">
        <title>Complete sequence of chromosome of Methanothermococcus okinawensis IH1.</title>
        <authorList>
            <consortium name="US DOE Joint Genome Institute"/>
            <person name="Lucas S."/>
            <person name="Han J."/>
            <person name="Lapidus A."/>
            <person name="Cheng J.-F."/>
            <person name="Goodwin L."/>
            <person name="Pitluck S."/>
            <person name="Peters L."/>
            <person name="Mikhailova N."/>
            <person name="Held B."/>
            <person name="Han C."/>
            <person name="Tapia R."/>
            <person name="Land M."/>
            <person name="Hauser L."/>
            <person name="Kyrpides N."/>
            <person name="Ivanova N."/>
            <person name="Pagani I."/>
            <person name="Sieprawska-Lupa M."/>
            <person name="Takai K."/>
            <person name="Miyazaki J."/>
            <person name="Whitman W."/>
            <person name="Woyke T."/>
        </authorList>
    </citation>
    <scope>NUCLEOTIDE SEQUENCE [LARGE SCALE GENOMIC DNA]</scope>
    <source>
        <strain evidence="4">IH1</strain>
    </source>
</reference>
<evidence type="ECO:0000313" key="5">
    <source>
        <dbReference type="Proteomes" id="UP000009296"/>
    </source>
</evidence>
<dbReference type="EMBL" id="CP002792">
    <property type="protein sequence ID" value="AEH06236.1"/>
    <property type="molecule type" value="Genomic_DNA"/>
</dbReference>
<proteinExistence type="predicted"/>
<dbReference type="eggNOG" id="arCOG03432">
    <property type="taxonomic scope" value="Archaea"/>
</dbReference>
<gene>
    <name evidence="4" type="ordered locus">Metok_0243</name>
</gene>
<feature type="transmembrane region" description="Helical" evidence="1">
    <location>
        <begin position="497"/>
        <end position="515"/>
    </location>
</feature>
<evidence type="ECO:0000259" key="3">
    <source>
        <dbReference type="Pfam" id="PF20990"/>
    </source>
</evidence>
<organism evidence="4 5">
    <name type="scientific">Methanothermococcus okinawensis (strain DSM 14208 / JCM 11175 / IH1)</name>
    <dbReference type="NCBI Taxonomy" id="647113"/>
    <lineage>
        <taxon>Archaea</taxon>
        <taxon>Methanobacteriati</taxon>
        <taxon>Methanobacteriota</taxon>
        <taxon>Methanomada group</taxon>
        <taxon>Methanococci</taxon>
        <taxon>Methanococcales</taxon>
        <taxon>Methanococcaceae</taxon>
        <taxon>Methanothermococcus</taxon>
    </lineage>
</organism>
<name>F8ANN8_METOI</name>
<dbReference type="AlphaFoldDB" id="F8ANN8"/>
<dbReference type="OrthoDB" id="137138at2157"/>
<dbReference type="Pfam" id="PF20990">
    <property type="entry name" value="DUF2207_C"/>
    <property type="match status" value="1"/>
</dbReference>
<keyword evidence="1" id="KW-1133">Transmembrane helix</keyword>
<dbReference type="HOGENOM" id="CLU_448801_0_0_2"/>
<dbReference type="KEGG" id="mok:Metok_0243"/>
<evidence type="ECO:0000313" key="4">
    <source>
        <dbReference type="EMBL" id="AEH06236.1"/>
    </source>
</evidence>
<dbReference type="InterPro" id="IPR048389">
    <property type="entry name" value="YciQ-like_C"/>
</dbReference>
<dbReference type="GeneID" id="10772360"/>
<feature type="domain" description="DUF2207" evidence="2">
    <location>
        <begin position="42"/>
        <end position="256"/>
    </location>
</feature>
<dbReference type="Pfam" id="PF09972">
    <property type="entry name" value="DUF2207"/>
    <property type="match status" value="1"/>
</dbReference>
<feature type="transmembrane region" description="Helical" evidence="1">
    <location>
        <begin position="463"/>
        <end position="485"/>
    </location>
</feature>
<accession>F8ANN8</accession>
<dbReference type="Proteomes" id="UP000009296">
    <property type="component" value="Chromosome"/>
</dbReference>
<keyword evidence="1" id="KW-0472">Membrane</keyword>
<dbReference type="InterPro" id="IPR018702">
    <property type="entry name" value="DUF2207"/>
</dbReference>